<evidence type="ECO:0000256" key="10">
    <source>
        <dbReference type="PROSITE-ProRule" id="PRU00282"/>
    </source>
</evidence>
<feature type="repeat" description="Solcar" evidence="10">
    <location>
        <begin position="121"/>
        <end position="212"/>
    </location>
</feature>
<evidence type="ECO:0000313" key="13">
    <source>
        <dbReference type="EMBL" id="KAG0578102.1"/>
    </source>
</evidence>
<dbReference type="EMBL" id="CM026425">
    <property type="protein sequence ID" value="KAG0578102.1"/>
    <property type="molecule type" value="Genomic_DNA"/>
</dbReference>
<organism evidence="13 14">
    <name type="scientific">Ceratodon purpureus</name>
    <name type="common">Fire moss</name>
    <name type="synonym">Dicranum purpureum</name>
    <dbReference type="NCBI Taxonomy" id="3225"/>
    <lineage>
        <taxon>Eukaryota</taxon>
        <taxon>Viridiplantae</taxon>
        <taxon>Streptophyta</taxon>
        <taxon>Embryophyta</taxon>
        <taxon>Bryophyta</taxon>
        <taxon>Bryophytina</taxon>
        <taxon>Bryopsida</taxon>
        <taxon>Dicranidae</taxon>
        <taxon>Pseudoditrichales</taxon>
        <taxon>Ditrichaceae</taxon>
        <taxon>Ceratodon</taxon>
    </lineage>
</organism>
<proteinExistence type="inferred from homology"/>
<keyword evidence="4 10" id="KW-0812">Transmembrane</keyword>
<dbReference type="InterPro" id="IPR050391">
    <property type="entry name" value="Mito_Metabolite_Transporter"/>
</dbReference>
<dbReference type="AlphaFoldDB" id="A0A8T0I3N3"/>
<keyword evidence="8" id="KW-0496">Mitochondrion</keyword>
<comment type="similarity">
    <text evidence="2 11">Belongs to the mitochondrial carrier (TC 2.A.29) family.</text>
</comment>
<evidence type="ECO:0000256" key="2">
    <source>
        <dbReference type="ARBA" id="ARBA00006375"/>
    </source>
</evidence>
<evidence type="ECO:0000256" key="6">
    <source>
        <dbReference type="ARBA" id="ARBA00022792"/>
    </source>
</evidence>
<dbReference type="InterPro" id="IPR018108">
    <property type="entry name" value="MCP_transmembrane"/>
</dbReference>
<evidence type="ECO:0000313" key="14">
    <source>
        <dbReference type="Proteomes" id="UP000822688"/>
    </source>
</evidence>
<keyword evidence="3 11" id="KW-0813">Transport</keyword>
<dbReference type="Gene3D" id="1.50.40.10">
    <property type="entry name" value="Mitochondrial carrier domain"/>
    <property type="match status" value="1"/>
</dbReference>
<protein>
    <recommendedName>
        <fullName evidence="15">Mitochondrial 2-oxoglutarate/malate carrier protein</fullName>
    </recommendedName>
</protein>
<feature type="repeat" description="Solcar" evidence="10">
    <location>
        <begin position="221"/>
        <end position="311"/>
    </location>
</feature>
<dbReference type="Proteomes" id="UP000822688">
    <property type="component" value="Chromosome 5"/>
</dbReference>
<gene>
    <name evidence="13" type="ORF">KC19_5G205200</name>
</gene>
<evidence type="ECO:0000256" key="12">
    <source>
        <dbReference type="SAM" id="MobiDB-lite"/>
    </source>
</evidence>
<keyword evidence="9 10" id="KW-0472">Membrane</keyword>
<dbReference type="InterPro" id="IPR023395">
    <property type="entry name" value="MCP_dom_sf"/>
</dbReference>
<evidence type="ECO:0000256" key="7">
    <source>
        <dbReference type="ARBA" id="ARBA00022989"/>
    </source>
</evidence>
<comment type="caution">
    <text evidence="13">The sequence shown here is derived from an EMBL/GenBank/DDBJ whole genome shotgun (WGS) entry which is preliminary data.</text>
</comment>
<name>A0A8T0I3N3_CERPU</name>
<feature type="repeat" description="Solcar" evidence="10">
    <location>
        <begin position="29"/>
        <end position="113"/>
    </location>
</feature>
<keyword evidence="7" id="KW-1133">Transmembrane helix</keyword>
<dbReference type="PANTHER" id="PTHR45618">
    <property type="entry name" value="MITOCHONDRIAL DICARBOXYLATE CARRIER-RELATED"/>
    <property type="match status" value="1"/>
</dbReference>
<evidence type="ECO:0000256" key="5">
    <source>
        <dbReference type="ARBA" id="ARBA00022737"/>
    </source>
</evidence>
<keyword evidence="5" id="KW-0677">Repeat</keyword>
<evidence type="ECO:0000256" key="11">
    <source>
        <dbReference type="RuleBase" id="RU000488"/>
    </source>
</evidence>
<sequence length="317" mass="34951">MGDRSQLMEQTLDSPLKQSSGRSVWESAKPFVFGGMAGMMATSIIQPLDFFKVRLQLIGEGTMVAQPSVLKLAPTIIRNEGVRIMYTGLSAALLRQATYTTARMGIFRSMSDALSQDGVPLPFYKKAGCGLVAGALGSFVGNPADLALLRMQADGSLPLEERRHYRNALHALQRIVNEEGVLRLWRGAGPTVTRAMAVNVAMLATYDHAKEAIIKHWTHSDSFLTQVGASSVSGFSIAAFSLPFDFVKTRIQKMKPLPDGSIPYRNALDCARKVLRQEGFATFYRGFGTYYMRCAPHAMLVLLFMERLQLAAERFSL</sequence>
<dbReference type="OrthoDB" id="756301at2759"/>
<dbReference type="Pfam" id="PF00153">
    <property type="entry name" value="Mito_carr"/>
    <property type="match status" value="3"/>
</dbReference>
<dbReference type="SUPFAM" id="SSF103506">
    <property type="entry name" value="Mitochondrial carrier"/>
    <property type="match status" value="1"/>
</dbReference>
<evidence type="ECO:0000256" key="8">
    <source>
        <dbReference type="ARBA" id="ARBA00023128"/>
    </source>
</evidence>
<evidence type="ECO:0000256" key="9">
    <source>
        <dbReference type="ARBA" id="ARBA00023136"/>
    </source>
</evidence>
<keyword evidence="6" id="KW-0999">Mitochondrion inner membrane</keyword>
<dbReference type="FunFam" id="1.50.40.10:FF:000009">
    <property type="entry name" value="Mitochondrial 2-oxoglutarate/malate carrier protein"/>
    <property type="match status" value="1"/>
</dbReference>
<evidence type="ECO:0000256" key="4">
    <source>
        <dbReference type="ARBA" id="ARBA00022692"/>
    </source>
</evidence>
<evidence type="ECO:0000256" key="3">
    <source>
        <dbReference type="ARBA" id="ARBA00022448"/>
    </source>
</evidence>
<dbReference type="PROSITE" id="PS50920">
    <property type="entry name" value="SOLCAR"/>
    <property type="match status" value="3"/>
</dbReference>
<evidence type="ECO:0008006" key="15">
    <source>
        <dbReference type="Google" id="ProtNLM"/>
    </source>
</evidence>
<feature type="region of interest" description="Disordered" evidence="12">
    <location>
        <begin position="1"/>
        <end position="21"/>
    </location>
</feature>
<reference evidence="13" key="1">
    <citation type="submission" date="2020-06" db="EMBL/GenBank/DDBJ databases">
        <title>WGS assembly of Ceratodon purpureus strain R40.</title>
        <authorList>
            <person name="Carey S.B."/>
            <person name="Jenkins J."/>
            <person name="Shu S."/>
            <person name="Lovell J.T."/>
            <person name="Sreedasyam A."/>
            <person name="Maumus F."/>
            <person name="Tiley G.P."/>
            <person name="Fernandez-Pozo N."/>
            <person name="Barry K."/>
            <person name="Chen C."/>
            <person name="Wang M."/>
            <person name="Lipzen A."/>
            <person name="Daum C."/>
            <person name="Saski C.A."/>
            <person name="Payton A.C."/>
            <person name="Mcbreen J.C."/>
            <person name="Conrad R.E."/>
            <person name="Kollar L.M."/>
            <person name="Olsson S."/>
            <person name="Huttunen S."/>
            <person name="Landis J.B."/>
            <person name="Wickett N.J."/>
            <person name="Johnson M.G."/>
            <person name="Rensing S.A."/>
            <person name="Grimwood J."/>
            <person name="Schmutz J."/>
            <person name="Mcdaniel S.F."/>
        </authorList>
    </citation>
    <scope>NUCLEOTIDE SEQUENCE</scope>
    <source>
        <strain evidence="13">R40</strain>
    </source>
</reference>
<comment type="subcellular location">
    <subcellularLocation>
        <location evidence="1">Mitochondrion inner membrane</location>
        <topology evidence="1">Multi-pass membrane protein</topology>
    </subcellularLocation>
</comment>
<keyword evidence="14" id="KW-1185">Reference proteome</keyword>
<accession>A0A8T0I3N3</accession>
<feature type="compositionally biased region" description="Polar residues" evidence="12">
    <location>
        <begin position="7"/>
        <end position="21"/>
    </location>
</feature>
<dbReference type="GO" id="GO:0005743">
    <property type="term" value="C:mitochondrial inner membrane"/>
    <property type="evidence" value="ECO:0007669"/>
    <property type="project" value="UniProtKB-SubCell"/>
</dbReference>
<evidence type="ECO:0000256" key="1">
    <source>
        <dbReference type="ARBA" id="ARBA00004448"/>
    </source>
</evidence>